<keyword evidence="3 9" id="KW-0808">Transferase</keyword>
<dbReference type="InterPro" id="IPR017568">
    <property type="entry name" value="3-oxoacyl-ACP_synth-2"/>
</dbReference>
<dbReference type="Pfam" id="PF00109">
    <property type="entry name" value="ketoacyl-synt"/>
    <property type="match status" value="1"/>
</dbReference>
<dbReference type="InterPro" id="IPR014030">
    <property type="entry name" value="Ketoacyl_synth_N"/>
</dbReference>
<dbReference type="SUPFAM" id="SSF53901">
    <property type="entry name" value="Thiolase-like"/>
    <property type="match status" value="2"/>
</dbReference>
<keyword evidence="7 9" id="KW-0012">Acyltransferase</keyword>
<dbReference type="PANTHER" id="PTHR11712">
    <property type="entry name" value="POLYKETIDE SYNTHASE-RELATED"/>
    <property type="match status" value="1"/>
</dbReference>
<evidence type="ECO:0000313" key="9">
    <source>
        <dbReference type="EMBL" id="PJE79929.1"/>
    </source>
</evidence>
<comment type="similarity">
    <text evidence="1">Belongs to the thiolase-like superfamily. Beta-ketoacyl-ACP synthases family.</text>
</comment>
<dbReference type="EMBL" id="NSIT01000041">
    <property type="protein sequence ID" value="PJE79929.1"/>
    <property type="molecule type" value="Genomic_DNA"/>
</dbReference>
<organism evidence="9">
    <name type="scientific">invertebrate metagenome</name>
    <dbReference type="NCBI Taxonomy" id="1711999"/>
    <lineage>
        <taxon>unclassified sequences</taxon>
        <taxon>metagenomes</taxon>
        <taxon>organismal metagenomes</taxon>
    </lineage>
</organism>
<dbReference type="AlphaFoldDB" id="A0A2H9T9Q5"/>
<dbReference type="InterPro" id="IPR014031">
    <property type="entry name" value="Ketoacyl_synth_C"/>
</dbReference>
<evidence type="ECO:0000259" key="8">
    <source>
        <dbReference type="PROSITE" id="PS52004"/>
    </source>
</evidence>
<dbReference type="CDD" id="cd00834">
    <property type="entry name" value="KAS_I_II"/>
    <property type="match status" value="1"/>
</dbReference>
<evidence type="ECO:0000256" key="1">
    <source>
        <dbReference type="ARBA" id="ARBA00008467"/>
    </source>
</evidence>
<dbReference type="Gene3D" id="3.40.47.10">
    <property type="match status" value="1"/>
</dbReference>
<dbReference type="SMART" id="SM00825">
    <property type="entry name" value="PKS_KS"/>
    <property type="match status" value="1"/>
</dbReference>
<dbReference type="GO" id="GO:0004315">
    <property type="term" value="F:3-oxoacyl-[acyl-carrier-protein] synthase activity"/>
    <property type="evidence" value="ECO:0007669"/>
    <property type="project" value="UniProtKB-EC"/>
</dbReference>
<dbReference type="InterPro" id="IPR020841">
    <property type="entry name" value="PKS_Beta-ketoAc_synthase_dom"/>
</dbReference>
<dbReference type="PANTHER" id="PTHR11712:SF336">
    <property type="entry name" value="3-OXOACYL-[ACYL-CARRIER-PROTEIN] SYNTHASE, MITOCHONDRIAL"/>
    <property type="match status" value="1"/>
</dbReference>
<evidence type="ECO:0000256" key="7">
    <source>
        <dbReference type="ARBA" id="ARBA00023315"/>
    </source>
</evidence>
<dbReference type="PIRSF" id="PIRSF000447">
    <property type="entry name" value="KAS_II"/>
    <property type="match status" value="1"/>
</dbReference>
<keyword evidence="5" id="KW-0443">Lipid metabolism</keyword>
<comment type="caution">
    <text evidence="9">The sequence shown here is derived from an EMBL/GenBank/DDBJ whole genome shotgun (WGS) entry which is preliminary data.</text>
</comment>
<dbReference type="InterPro" id="IPR000794">
    <property type="entry name" value="Beta-ketoacyl_synthase"/>
</dbReference>
<evidence type="ECO:0000256" key="5">
    <source>
        <dbReference type="ARBA" id="ARBA00023098"/>
    </source>
</evidence>
<evidence type="ECO:0000256" key="4">
    <source>
        <dbReference type="ARBA" id="ARBA00022832"/>
    </source>
</evidence>
<dbReference type="InterPro" id="IPR018201">
    <property type="entry name" value="Ketoacyl_synth_AS"/>
</dbReference>
<evidence type="ECO:0000256" key="3">
    <source>
        <dbReference type="ARBA" id="ARBA00022679"/>
    </source>
</evidence>
<name>A0A2H9T9Q5_9ZZZZ</name>
<dbReference type="PROSITE" id="PS52004">
    <property type="entry name" value="KS3_2"/>
    <property type="match status" value="1"/>
</dbReference>
<proteinExistence type="inferred from homology"/>
<evidence type="ECO:0000256" key="6">
    <source>
        <dbReference type="ARBA" id="ARBA00023160"/>
    </source>
</evidence>
<keyword evidence="4" id="KW-0276">Fatty acid metabolism</keyword>
<sequence>MCVGMIRTAGKPGEMRSLLRKRVVITGMGALTPVGNSVEESWKNICAGRSGIALLDDLDEKIFPSRIGGRIKHFDPLQIISKKEVRRTDVFVQYGLYAAMEAVDNAGLQVSEKEASRYGVAIGSGIGGITSIEENHTLLKEQNSRRISPFFIPGAIINMAAGWVSMKCNFQGPNFATSTACASGSHAIALAAQMILCDDADVMIAGGAEKASSFLGMSGFSAARALSTHNNSPEQASRPWDRDRDGFVMGDGAGMLVLEERQHAIDRGAFIYAELSGYGMSSDAWHMTAPPENGRGAAIAMQAALDKAGLLPEMVSYINAHGTSTPVGDLAETRAVHQVFGSHAKRVPISSTKSMTGHLLGAAGAIESVFSVKSLMDQMAPGTINLEHPGNGCDLDYMAEGSRSFSIKHVLSNSFGFGGTNVSLLFSRVDA</sequence>
<dbReference type="Pfam" id="PF02801">
    <property type="entry name" value="Ketoacyl-synt_C"/>
    <property type="match status" value="1"/>
</dbReference>
<keyword evidence="6" id="KW-0275">Fatty acid biosynthesis</keyword>
<dbReference type="GO" id="GO:0005829">
    <property type="term" value="C:cytosol"/>
    <property type="evidence" value="ECO:0007669"/>
    <property type="project" value="TreeGrafter"/>
</dbReference>
<evidence type="ECO:0000256" key="2">
    <source>
        <dbReference type="ARBA" id="ARBA00022516"/>
    </source>
</evidence>
<dbReference type="InterPro" id="IPR016039">
    <property type="entry name" value="Thiolase-like"/>
</dbReference>
<feature type="domain" description="Ketosynthase family 3 (KS3)" evidence="8">
    <location>
        <begin position="20"/>
        <end position="428"/>
    </location>
</feature>
<gene>
    <name evidence="9" type="primary">fabF</name>
    <name evidence="9" type="ORF">CI610_01098</name>
</gene>
<accession>A0A2H9T9Q5</accession>
<dbReference type="NCBIfam" id="NF005589">
    <property type="entry name" value="PRK07314.1"/>
    <property type="match status" value="1"/>
</dbReference>
<protein>
    <submittedName>
        <fullName evidence="9">3-oxoacyl-[acyl-carrier-protein] synthase 2</fullName>
        <ecNumber evidence="9">2.3.1.179</ecNumber>
    </submittedName>
</protein>
<dbReference type="GO" id="GO:0006633">
    <property type="term" value="P:fatty acid biosynthetic process"/>
    <property type="evidence" value="ECO:0007669"/>
    <property type="project" value="UniProtKB-KW"/>
</dbReference>
<dbReference type="FunFam" id="3.40.47.10:FF:000009">
    <property type="entry name" value="3-oxoacyl-[acyl-carrier-protein] synthase 2"/>
    <property type="match status" value="1"/>
</dbReference>
<dbReference type="PROSITE" id="PS00606">
    <property type="entry name" value="KS3_1"/>
    <property type="match status" value="1"/>
</dbReference>
<dbReference type="NCBIfam" id="TIGR03150">
    <property type="entry name" value="fabF"/>
    <property type="match status" value="1"/>
</dbReference>
<dbReference type="EC" id="2.3.1.179" evidence="9"/>
<keyword evidence="2" id="KW-0444">Lipid biosynthesis</keyword>
<reference evidence="9" key="1">
    <citation type="journal article" date="2017" name="Appl. Environ. Microbiol.">
        <title>Molecular characterization of an Endozoicomonas-like organism causing infection in king scallop Pecten maximus L.</title>
        <authorList>
            <person name="Cano I."/>
            <person name="van Aerle R."/>
            <person name="Ross S."/>
            <person name="Verner-Jeffreys D.W."/>
            <person name="Paley R.K."/>
            <person name="Rimmer G."/>
            <person name="Ryder D."/>
            <person name="Hooper P."/>
            <person name="Stone D."/>
            <person name="Feist S.W."/>
        </authorList>
    </citation>
    <scope>NUCLEOTIDE SEQUENCE</scope>
</reference>